<dbReference type="SMART" id="SM00872">
    <property type="entry name" value="Alpha-mann_mid"/>
    <property type="match status" value="1"/>
</dbReference>
<dbReference type="GO" id="GO:0006013">
    <property type="term" value="P:mannose metabolic process"/>
    <property type="evidence" value="ECO:0007669"/>
    <property type="project" value="InterPro"/>
</dbReference>
<dbReference type="GO" id="GO:0004559">
    <property type="term" value="F:alpha-mannosidase activity"/>
    <property type="evidence" value="ECO:0007669"/>
    <property type="project" value="UniProtKB-EC"/>
</dbReference>
<dbReference type="Pfam" id="PF07748">
    <property type="entry name" value="Glyco_hydro_38C"/>
    <property type="match status" value="1"/>
</dbReference>
<proteinExistence type="inferred from homology"/>
<dbReference type="SUPFAM" id="SSF74650">
    <property type="entry name" value="Galactose mutarotase-like"/>
    <property type="match status" value="1"/>
</dbReference>
<gene>
    <name evidence="8" type="primary">RvY_10362-1</name>
    <name evidence="8" type="synonym">RvY_10362.1</name>
    <name evidence="8" type="ORF">RvY_10362</name>
</gene>
<dbReference type="InterPro" id="IPR027291">
    <property type="entry name" value="Glyco_hydro_38_N_sf"/>
</dbReference>
<dbReference type="GO" id="GO:0046872">
    <property type="term" value="F:metal ion binding"/>
    <property type="evidence" value="ECO:0007669"/>
    <property type="project" value="UniProtKB-KW"/>
</dbReference>
<sequence>MSTRGLTPVVCSLTKNRRTTFERIDKFLSKDYFVDVNLYGRLYPAQAPLVQILHWNATASSADIAADEIDADIDSASITSADDHHHGGPEWKVKVPSRDYFRPYKLGDPFGPTWSTHWFIVTIDIPREWIGREVQLLWDSGSEAMIWTAGQTEPLQAFSGGVDSQMRNDFILSKCVKESELKRELWIEVACNDLFGAGAGGMINPPDPKKVFSVRKAEVAVFDREVFDLFTDFEILYGMAKHLPETDPRNYEAMYLANHIINLMKTQPEFPIKELRKLIQKHFSQKNGDYPFKIFALGHCHIDSAWLWQYGETIRKCGRSWITMIRLMEEYPDYRFVASSAQQFLWVKQYYPVIYEQIKKFVKNGQFILVGGTWVEMDGNLPSGEAFIRQFLYGQKFFEEEFGQRCDVFWLPDTFGYSAQLPQIMRLAGIKYFLTQKLSWSLVNKFPHHNFLWRGIDGSEVLVHFPPGDSYGMSLTVEDTLKTVENHKDKGRVHQSVLLYGYGDGGGGPTPAMIERGRRMKDIDGLPKVSLNESITDFFHALEEEQHNLNRWSGELYLELHNGTYTTQAEIKRKNRVVQNLFRDVEFLDVILFAFFDIPPVDRSSQWHDLLLQQFHDVLPGSSIGLVNQDANRILSGLIETLNDECLAALAYLVSPNDFQKLMFNSSGAKIAYTSPFNASLETFTSYLLPPYSLSSGATFLRQSQYTTKIQKEKNSFLMENNFVRVVLDEFGQITSMVLKSNDSKSREDRECIEEGGLGNNLALYDDVPLFWDAWDCMDYHLEARVTAKTLVDSKIVDDATVVRYSLSKDCVVTQHIRLAPDAPVVLVECKVNWNERHKFLKMETDVSISSENKRGIYEIQHGWVERPVHRNTSWDWAKFEVCCQRWADFSEHGFGLAVINTGSHGFSIRENRMSLSMLRAPKAPDSEADMGVHGINYAIMAHWGTFQEAGVVQQAIALNDTWNAAVSEPLRKEVTLIKDHSLDEEVGKLNGLITFFELSNPAVVLDALKSFEKVKERAVVARFYEAYGGTALCRVSTALPVIAMKECNILEDLSGEKLTVKDKTFRIQLKPFEIKTFVLFLSTDIPHKLI</sequence>
<organism evidence="8 9">
    <name type="scientific">Ramazzottius varieornatus</name>
    <name type="common">Water bear</name>
    <name type="synonym">Tardigrade</name>
    <dbReference type="NCBI Taxonomy" id="947166"/>
    <lineage>
        <taxon>Eukaryota</taxon>
        <taxon>Metazoa</taxon>
        <taxon>Ecdysozoa</taxon>
        <taxon>Tardigrada</taxon>
        <taxon>Eutardigrada</taxon>
        <taxon>Parachela</taxon>
        <taxon>Hypsibioidea</taxon>
        <taxon>Ramazzottiidae</taxon>
        <taxon>Ramazzottius</taxon>
    </lineage>
</organism>
<dbReference type="InterPro" id="IPR011330">
    <property type="entry name" value="Glyco_hydro/deAcase_b/a-brl"/>
</dbReference>
<dbReference type="InterPro" id="IPR054723">
    <property type="entry name" value="Ams1-like_N"/>
</dbReference>
<evidence type="ECO:0000256" key="1">
    <source>
        <dbReference type="ARBA" id="ARBA00000365"/>
    </source>
</evidence>
<evidence type="ECO:0000313" key="8">
    <source>
        <dbReference type="EMBL" id="GAU99343.1"/>
    </source>
</evidence>
<comment type="caution">
    <text evidence="8">The sequence shown here is derived from an EMBL/GenBank/DDBJ whole genome shotgun (WGS) entry which is preliminary data.</text>
</comment>
<dbReference type="InterPro" id="IPR011682">
    <property type="entry name" value="Glyco_hydro_38_C"/>
</dbReference>
<dbReference type="Pfam" id="PF22907">
    <property type="entry name" value="Ams1-like_1st"/>
    <property type="match status" value="1"/>
</dbReference>
<dbReference type="Gene3D" id="2.70.98.30">
    <property type="entry name" value="Golgi alpha-mannosidase II, domain 4"/>
    <property type="match status" value="1"/>
</dbReference>
<dbReference type="EC" id="3.2.1.24" evidence="3"/>
<comment type="similarity">
    <text evidence="2">Belongs to the glycosyl hydrolase 38 family.</text>
</comment>
<dbReference type="FunFam" id="3.20.110.10:FF:000002">
    <property type="entry name" value="alpha-mannosidase 2C1 isoform X1"/>
    <property type="match status" value="1"/>
</dbReference>
<dbReference type="InterPro" id="IPR000602">
    <property type="entry name" value="Glyco_hydro_38_N"/>
</dbReference>
<dbReference type="GO" id="GO:0009313">
    <property type="term" value="P:oligosaccharide catabolic process"/>
    <property type="evidence" value="ECO:0007669"/>
    <property type="project" value="TreeGrafter"/>
</dbReference>
<dbReference type="AlphaFoldDB" id="A0A1D1VK94"/>
<dbReference type="OrthoDB" id="10261055at2759"/>
<dbReference type="EMBL" id="BDGG01000005">
    <property type="protein sequence ID" value="GAU99343.1"/>
    <property type="molecule type" value="Genomic_DNA"/>
</dbReference>
<accession>A0A1D1VK94</accession>
<evidence type="ECO:0000256" key="2">
    <source>
        <dbReference type="ARBA" id="ARBA00009792"/>
    </source>
</evidence>
<dbReference type="GO" id="GO:0030246">
    <property type="term" value="F:carbohydrate binding"/>
    <property type="evidence" value="ECO:0007669"/>
    <property type="project" value="InterPro"/>
</dbReference>
<evidence type="ECO:0000256" key="4">
    <source>
        <dbReference type="ARBA" id="ARBA00022723"/>
    </source>
</evidence>
<evidence type="ECO:0000256" key="5">
    <source>
        <dbReference type="ARBA" id="ARBA00022801"/>
    </source>
</evidence>
<dbReference type="Pfam" id="PF09261">
    <property type="entry name" value="Alpha-mann_mid"/>
    <property type="match status" value="1"/>
</dbReference>
<dbReference type="PANTHER" id="PTHR46017">
    <property type="entry name" value="ALPHA-MANNOSIDASE 2C1"/>
    <property type="match status" value="1"/>
</dbReference>
<evidence type="ECO:0000256" key="6">
    <source>
        <dbReference type="ARBA" id="ARBA00023295"/>
    </source>
</evidence>
<dbReference type="STRING" id="947166.A0A1D1VK94"/>
<reference evidence="8 9" key="1">
    <citation type="journal article" date="2016" name="Nat. Commun.">
        <title>Extremotolerant tardigrade genome and improved radiotolerance of human cultured cells by tardigrade-unique protein.</title>
        <authorList>
            <person name="Hashimoto T."/>
            <person name="Horikawa D.D."/>
            <person name="Saito Y."/>
            <person name="Kuwahara H."/>
            <person name="Kozuka-Hata H."/>
            <person name="Shin-I T."/>
            <person name="Minakuchi Y."/>
            <person name="Ohishi K."/>
            <person name="Motoyama A."/>
            <person name="Aizu T."/>
            <person name="Enomoto A."/>
            <person name="Kondo K."/>
            <person name="Tanaka S."/>
            <person name="Hara Y."/>
            <person name="Koshikawa S."/>
            <person name="Sagara H."/>
            <person name="Miura T."/>
            <person name="Yokobori S."/>
            <person name="Miyagawa K."/>
            <person name="Suzuki Y."/>
            <person name="Kubo T."/>
            <person name="Oyama M."/>
            <person name="Kohara Y."/>
            <person name="Fujiyama A."/>
            <person name="Arakawa K."/>
            <person name="Katayama T."/>
            <person name="Toyoda A."/>
            <person name="Kunieda T."/>
        </authorList>
    </citation>
    <scope>NUCLEOTIDE SEQUENCE [LARGE SCALE GENOMIC DNA]</scope>
    <source>
        <strain evidence="8 9">YOKOZUNA-1</strain>
    </source>
</reference>
<keyword evidence="5" id="KW-0378">Hydrolase</keyword>
<dbReference type="InterPro" id="IPR015341">
    <property type="entry name" value="Glyco_hydro_38_cen"/>
</dbReference>
<dbReference type="SUPFAM" id="SSF88688">
    <property type="entry name" value="Families 57/38 glycoside transferase middle domain"/>
    <property type="match status" value="1"/>
</dbReference>
<dbReference type="Gene3D" id="1.20.1270.50">
    <property type="entry name" value="Glycoside hydrolase family 38, central domain"/>
    <property type="match status" value="1"/>
</dbReference>
<name>A0A1D1VK94_RAMVA</name>
<dbReference type="PANTHER" id="PTHR46017:SF1">
    <property type="entry name" value="ALPHA-MANNOSIDASE 2C1"/>
    <property type="match status" value="1"/>
</dbReference>
<dbReference type="InterPro" id="IPR037094">
    <property type="entry name" value="Glyco_hydro_38_cen_sf"/>
</dbReference>
<dbReference type="Gene3D" id="3.20.110.10">
    <property type="entry name" value="Glycoside hydrolase 38, N terminal domain"/>
    <property type="match status" value="1"/>
</dbReference>
<dbReference type="InterPro" id="IPR011013">
    <property type="entry name" value="Gal_mutarotase_sf_dom"/>
</dbReference>
<evidence type="ECO:0000259" key="7">
    <source>
        <dbReference type="SMART" id="SM00872"/>
    </source>
</evidence>
<dbReference type="InterPro" id="IPR041147">
    <property type="entry name" value="GH38_C"/>
</dbReference>
<evidence type="ECO:0000313" key="9">
    <source>
        <dbReference type="Proteomes" id="UP000186922"/>
    </source>
</evidence>
<keyword evidence="4" id="KW-0479">Metal-binding</keyword>
<dbReference type="Pfam" id="PF17677">
    <property type="entry name" value="Glyco_hydro38C2"/>
    <property type="match status" value="1"/>
</dbReference>
<dbReference type="FunFam" id="2.70.98.30:FF:000001">
    <property type="entry name" value="alpha-mannosidase 2C1 isoform X2"/>
    <property type="match status" value="1"/>
</dbReference>
<dbReference type="Gene3D" id="2.60.40.2220">
    <property type="match status" value="1"/>
</dbReference>
<comment type="catalytic activity">
    <reaction evidence="1">
        <text>Hydrolysis of terminal, non-reducing alpha-D-mannose residues in alpha-D-mannosides.</text>
        <dbReference type="EC" id="3.2.1.24"/>
    </reaction>
</comment>
<protein>
    <recommendedName>
        <fullName evidence="3">alpha-mannosidase</fullName>
        <ecNumber evidence="3">3.2.1.24</ecNumber>
    </recommendedName>
</protein>
<dbReference type="SUPFAM" id="SSF88713">
    <property type="entry name" value="Glycoside hydrolase/deacetylase"/>
    <property type="match status" value="1"/>
</dbReference>
<keyword evidence="6" id="KW-0326">Glycosidase</keyword>
<dbReference type="Proteomes" id="UP000186922">
    <property type="component" value="Unassembled WGS sequence"/>
</dbReference>
<dbReference type="InterPro" id="IPR028995">
    <property type="entry name" value="Glyco_hydro_57/38_cen_sf"/>
</dbReference>
<dbReference type="Pfam" id="PF01074">
    <property type="entry name" value="Glyco_hydro_38N"/>
    <property type="match status" value="1"/>
</dbReference>
<evidence type="ECO:0000256" key="3">
    <source>
        <dbReference type="ARBA" id="ARBA00012752"/>
    </source>
</evidence>
<keyword evidence="9" id="KW-1185">Reference proteome</keyword>
<feature type="domain" description="Glycoside hydrolase family 38 central" evidence="7">
    <location>
        <begin position="559"/>
        <end position="635"/>
    </location>
</feature>